<comment type="caution">
    <text evidence="2">The sequence shown here is derived from an EMBL/GenBank/DDBJ whole genome shotgun (WGS) entry which is preliminary data.</text>
</comment>
<gene>
    <name evidence="2" type="ORF">HPP92_006158</name>
</gene>
<accession>A0A835VDA4</accession>
<evidence type="ECO:0000256" key="1">
    <source>
        <dbReference type="SAM" id="MobiDB-lite"/>
    </source>
</evidence>
<sequence length="180" mass="19968">MILLFHHRLNSRGGRAGPWKAVVKRIPPLGCPGFCSQTKGPPRVPHRPDLREDLCSGFTAAKGTDWRRTDISGASRSRRLSSINHSTARISPSTCEERRQTLMTPQESMSSGVSAVPYGGRRHGGGSRWFNWLTIDAFGWHRPAERSLNSGYESSFSSPKKIRTLLPLPPTGTERPHLAK</sequence>
<dbReference type="EMBL" id="JADCNL010000002">
    <property type="protein sequence ID" value="KAG0492760.1"/>
    <property type="molecule type" value="Genomic_DNA"/>
</dbReference>
<dbReference type="OrthoDB" id="1906282at2759"/>
<feature type="compositionally biased region" description="Polar residues" evidence="1">
    <location>
        <begin position="77"/>
        <end position="94"/>
    </location>
</feature>
<keyword evidence="3" id="KW-1185">Reference proteome</keyword>
<feature type="region of interest" description="Disordered" evidence="1">
    <location>
        <begin position="77"/>
        <end position="96"/>
    </location>
</feature>
<name>A0A835VDA4_VANPL</name>
<dbReference type="AlphaFoldDB" id="A0A835VDA4"/>
<evidence type="ECO:0000313" key="2">
    <source>
        <dbReference type="EMBL" id="KAG0492760.1"/>
    </source>
</evidence>
<dbReference type="Proteomes" id="UP000636800">
    <property type="component" value="Chromosome 2"/>
</dbReference>
<proteinExistence type="predicted"/>
<protein>
    <submittedName>
        <fullName evidence="2">Uncharacterized protein</fullName>
    </submittedName>
</protein>
<evidence type="ECO:0000313" key="3">
    <source>
        <dbReference type="Proteomes" id="UP000636800"/>
    </source>
</evidence>
<organism evidence="2 3">
    <name type="scientific">Vanilla planifolia</name>
    <name type="common">Vanilla</name>
    <dbReference type="NCBI Taxonomy" id="51239"/>
    <lineage>
        <taxon>Eukaryota</taxon>
        <taxon>Viridiplantae</taxon>
        <taxon>Streptophyta</taxon>
        <taxon>Embryophyta</taxon>
        <taxon>Tracheophyta</taxon>
        <taxon>Spermatophyta</taxon>
        <taxon>Magnoliopsida</taxon>
        <taxon>Liliopsida</taxon>
        <taxon>Asparagales</taxon>
        <taxon>Orchidaceae</taxon>
        <taxon>Vanilloideae</taxon>
        <taxon>Vanilleae</taxon>
        <taxon>Vanilla</taxon>
    </lineage>
</organism>
<reference evidence="2 3" key="1">
    <citation type="journal article" date="2020" name="Nat. Food">
        <title>A phased Vanilla planifolia genome enables genetic improvement of flavour and production.</title>
        <authorList>
            <person name="Hasing T."/>
            <person name="Tang H."/>
            <person name="Brym M."/>
            <person name="Khazi F."/>
            <person name="Huang T."/>
            <person name="Chambers A.H."/>
        </authorList>
    </citation>
    <scope>NUCLEOTIDE SEQUENCE [LARGE SCALE GENOMIC DNA]</scope>
    <source>
        <tissue evidence="2">Leaf</tissue>
    </source>
</reference>